<name>A0ABT9R502_9ACTN</name>
<dbReference type="EMBL" id="JAUSRB010000002">
    <property type="protein sequence ID" value="MDP9864311.1"/>
    <property type="molecule type" value="Genomic_DNA"/>
</dbReference>
<reference evidence="3 4" key="1">
    <citation type="submission" date="2023-07" db="EMBL/GenBank/DDBJ databases">
        <title>Sequencing the genomes of 1000 actinobacteria strains.</title>
        <authorList>
            <person name="Klenk H.-P."/>
        </authorList>
    </citation>
    <scope>NUCLEOTIDE SEQUENCE [LARGE SCALE GENOMIC DNA]</scope>
    <source>
        <strain evidence="3 4">DSM 44109</strain>
    </source>
</reference>
<accession>A0ABT9R502</accession>
<gene>
    <name evidence="3" type="ORF">J2S55_003577</name>
</gene>
<keyword evidence="2" id="KW-1133">Transmembrane helix</keyword>
<evidence type="ECO:0000313" key="3">
    <source>
        <dbReference type="EMBL" id="MDP9864311.1"/>
    </source>
</evidence>
<protein>
    <submittedName>
        <fullName evidence="3">Uncharacterized protein</fullName>
    </submittedName>
</protein>
<keyword evidence="4" id="KW-1185">Reference proteome</keyword>
<evidence type="ECO:0000256" key="1">
    <source>
        <dbReference type="SAM" id="MobiDB-lite"/>
    </source>
</evidence>
<feature type="region of interest" description="Disordered" evidence="1">
    <location>
        <begin position="68"/>
        <end position="102"/>
    </location>
</feature>
<organism evidence="3 4">
    <name type="scientific">Streptosporangium brasiliense</name>
    <dbReference type="NCBI Taxonomy" id="47480"/>
    <lineage>
        <taxon>Bacteria</taxon>
        <taxon>Bacillati</taxon>
        <taxon>Actinomycetota</taxon>
        <taxon>Actinomycetes</taxon>
        <taxon>Streptosporangiales</taxon>
        <taxon>Streptosporangiaceae</taxon>
        <taxon>Streptosporangium</taxon>
    </lineage>
</organism>
<sequence>MTYDRSEAELARTLAGAADAAPPPVDDLLAAVHRRRGRRTRRRVQSALAVAGVIAVIGGGTAVARGSFSSGGGEGNALTKVTAAPSSEDRAGEDGAEEAGRLDVRPAAEVWPSAVSTIPAAAPDGWRYRPVTGLSATELLLTAESSFEKAGRLEVYDTATRERRILTEMTEPPGVKGYFVQDVEVGPEHIAWYGTRPNSGEKWADFWVVPRSGGTAKRIAEVSGGVDVERIAVTRDHVLWSDRSGGVSRVPITGGTPEKVPGGEGLHLLSWPWAADYVRSSGMWKNQSALVNLETGERQEIQVPDGVSGLRCSETWCAGQRKGGGLLVQRPDGSDSRDVADLSYGGDLDIALGRHLTVSLSGPSRKFFSASYDLATGAAGGIGWVSEDGTSGGMGTGISSSPSSIHYWRAGTVKTEKVCHKGACGTEEVGKATEYTVLNLLAVPPAE</sequence>
<keyword evidence="2" id="KW-0472">Membrane</keyword>
<evidence type="ECO:0000313" key="4">
    <source>
        <dbReference type="Proteomes" id="UP001230426"/>
    </source>
</evidence>
<dbReference type="Proteomes" id="UP001230426">
    <property type="component" value="Unassembled WGS sequence"/>
</dbReference>
<evidence type="ECO:0000256" key="2">
    <source>
        <dbReference type="SAM" id="Phobius"/>
    </source>
</evidence>
<dbReference type="RefSeq" id="WP_306861969.1">
    <property type="nucleotide sequence ID" value="NZ_JAUSRB010000002.1"/>
</dbReference>
<dbReference type="SUPFAM" id="SSF69304">
    <property type="entry name" value="Tricorn protease N-terminal domain"/>
    <property type="match status" value="1"/>
</dbReference>
<comment type="caution">
    <text evidence="3">The sequence shown here is derived from an EMBL/GenBank/DDBJ whole genome shotgun (WGS) entry which is preliminary data.</text>
</comment>
<proteinExistence type="predicted"/>
<feature type="transmembrane region" description="Helical" evidence="2">
    <location>
        <begin position="44"/>
        <end position="64"/>
    </location>
</feature>
<keyword evidence="2" id="KW-0812">Transmembrane</keyword>
<feature type="compositionally biased region" description="Basic and acidic residues" evidence="1">
    <location>
        <begin position="87"/>
        <end position="102"/>
    </location>
</feature>